<evidence type="ECO:0000256" key="3">
    <source>
        <dbReference type="ARBA" id="ARBA00023237"/>
    </source>
</evidence>
<reference evidence="7 8" key="1">
    <citation type="submission" date="2021-03" db="EMBL/GenBank/DDBJ databases">
        <title>Actinomadura violae sp. nov., isolated from lichen in Thailand.</title>
        <authorList>
            <person name="Kanchanasin P."/>
            <person name="Saeng-In P."/>
            <person name="Phongsopitanun W."/>
            <person name="Yuki M."/>
            <person name="Kudo T."/>
            <person name="Ohkuma M."/>
            <person name="Tanasupawat S."/>
        </authorList>
    </citation>
    <scope>NUCLEOTIDE SEQUENCE [LARGE SCALE GENOMIC DNA]</scope>
    <source>
        <strain evidence="7 8">LCR2-06</strain>
    </source>
</reference>
<dbReference type="InterPro" id="IPR006664">
    <property type="entry name" value="OMP_bac"/>
</dbReference>
<evidence type="ECO:0000256" key="2">
    <source>
        <dbReference type="ARBA" id="ARBA00023136"/>
    </source>
</evidence>
<sequence length="280" mass="29285">MLSSDVLFALNKADLTPRATALLQGLAKQVDASRGATVSVDGYTDTSGNDAINQPLSERRAQTVAGRLKQLVTRQGVTFAAAGHGSADPVAPNDGEQGRRKNRRVTVKFSRPPQPAAPAASGAPFRYTPGAPPVLGSATFAAPAARGLKVEVNALHRDAAGVTTLVWTIRNTGSSTIDVLSRLDRSSSVHGSFPLDRGAAAGGVLLLDPAAKMHYYPMETSNGQCVCSSLRSQSGRQELGPGESFTLWGAYKLPPATSRVSVLVPWTKINDATVAGLTVR</sequence>
<name>A0ABS3S4F4_9ACTN</name>
<keyword evidence="2 4" id="KW-0472">Membrane</keyword>
<evidence type="ECO:0000256" key="4">
    <source>
        <dbReference type="PROSITE-ProRule" id="PRU00473"/>
    </source>
</evidence>
<dbReference type="CDD" id="cd07185">
    <property type="entry name" value="OmpA_C-like"/>
    <property type="match status" value="1"/>
</dbReference>
<dbReference type="Pfam" id="PF00691">
    <property type="entry name" value="OmpA"/>
    <property type="match status" value="1"/>
</dbReference>
<dbReference type="Proteomes" id="UP000680206">
    <property type="component" value="Unassembled WGS sequence"/>
</dbReference>
<evidence type="ECO:0000256" key="1">
    <source>
        <dbReference type="ARBA" id="ARBA00004442"/>
    </source>
</evidence>
<protein>
    <submittedName>
        <fullName evidence="7">OmpA family protein</fullName>
    </submittedName>
</protein>
<dbReference type="EMBL" id="JAGEPF010000030">
    <property type="protein sequence ID" value="MBO2463761.1"/>
    <property type="molecule type" value="Genomic_DNA"/>
</dbReference>
<comment type="subcellular location">
    <subcellularLocation>
        <location evidence="1">Cell outer membrane</location>
    </subcellularLocation>
</comment>
<dbReference type="InterPro" id="IPR050330">
    <property type="entry name" value="Bact_OuterMem_StrucFunc"/>
</dbReference>
<dbReference type="PANTHER" id="PTHR30329">
    <property type="entry name" value="STATOR ELEMENT OF FLAGELLAR MOTOR COMPLEX"/>
    <property type="match status" value="1"/>
</dbReference>
<evidence type="ECO:0000313" key="8">
    <source>
        <dbReference type="Proteomes" id="UP000680206"/>
    </source>
</evidence>
<evidence type="ECO:0000259" key="6">
    <source>
        <dbReference type="PROSITE" id="PS51123"/>
    </source>
</evidence>
<feature type="domain" description="OmpA-like" evidence="6">
    <location>
        <begin position="1"/>
        <end position="113"/>
    </location>
</feature>
<dbReference type="InterPro" id="IPR036737">
    <property type="entry name" value="OmpA-like_sf"/>
</dbReference>
<dbReference type="PROSITE" id="PS51123">
    <property type="entry name" value="OMPA_2"/>
    <property type="match status" value="1"/>
</dbReference>
<proteinExistence type="predicted"/>
<dbReference type="Gene3D" id="3.30.1330.60">
    <property type="entry name" value="OmpA-like domain"/>
    <property type="match status" value="1"/>
</dbReference>
<accession>A0ABS3S4F4</accession>
<evidence type="ECO:0000313" key="7">
    <source>
        <dbReference type="EMBL" id="MBO2463761.1"/>
    </source>
</evidence>
<dbReference type="PANTHER" id="PTHR30329:SF21">
    <property type="entry name" value="LIPOPROTEIN YIAD-RELATED"/>
    <property type="match status" value="1"/>
</dbReference>
<dbReference type="InterPro" id="IPR006665">
    <property type="entry name" value="OmpA-like"/>
</dbReference>
<dbReference type="PRINTS" id="PR01021">
    <property type="entry name" value="OMPADOMAIN"/>
</dbReference>
<comment type="caution">
    <text evidence="7">The sequence shown here is derived from an EMBL/GenBank/DDBJ whole genome shotgun (WGS) entry which is preliminary data.</text>
</comment>
<gene>
    <name evidence="7" type="ORF">J4709_39940</name>
</gene>
<evidence type="ECO:0000256" key="5">
    <source>
        <dbReference type="SAM" id="MobiDB-lite"/>
    </source>
</evidence>
<keyword evidence="8" id="KW-1185">Reference proteome</keyword>
<dbReference type="SUPFAM" id="SSF103088">
    <property type="entry name" value="OmpA-like"/>
    <property type="match status" value="1"/>
</dbReference>
<keyword evidence="3" id="KW-0998">Cell outer membrane</keyword>
<feature type="region of interest" description="Disordered" evidence="5">
    <location>
        <begin position="82"/>
        <end position="126"/>
    </location>
</feature>
<organism evidence="7 8">
    <name type="scientific">Actinomadura violacea</name>
    <dbReference type="NCBI Taxonomy" id="2819934"/>
    <lineage>
        <taxon>Bacteria</taxon>
        <taxon>Bacillati</taxon>
        <taxon>Actinomycetota</taxon>
        <taxon>Actinomycetes</taxon>
        <taxon>Streptosporangiales</taxon>
        <taxon>Thermomonosporaceae</taxon>
        <taxon>Actinomadura</taxon>
    </lineage>
</organism>